<organism evidence="1">
    <name type="scientific">bioreactor metagenome</name>
    <dbReference type="NCBI Taxonomy" id="1076179"/>
    <lineage>
        <taxon>unclassified sequences</taxon>
        <taxon>metagenomes</taxon>
        <taxon>ecological metagenomes</taxon>
    </lineage>
</organism>
<evidence type="ECO:0000313" key="1">
    <source>
        <dbReference type="EMBL" id="MPM66818.1"/>
    </source>
</evidence>
<name>A0A645BNW6_9ZZZZ</name>
<protein>
    <submittedName>
        <fullName evidence="1">Uncharacterized protein</fullName>
    </submittedName>
</protein>
<accession>A0A645BNW6</accession>
<sequence length="110" mass="12720">MICNERHRKVWIIAIAINHFCRRFRYAQRIARLLLVDGEQHRRLSIEPAERLGHRIPLCNRSYIVHVQHGARMGDDGNCRHFGRRGKLIFASGQKLPAAVRKASDGQVDI</sequence>
<gene>
    <name evidence="1" type="ORF">SDC9_113730</name>
</gene>
<proteinExistence type="predicted"/>
<reference evidence="1" key="1">
    <citation type="submission" date="2019-08" db="EMBL/GenBank/DDBJ databases">
        <authorList>
            <person name="Kucharzyk K."/>
            <person name="Murdoch R.W."/>
            <person name="Higgins S."/>
            <person name="Loffler F."/>
        </authorList>
    </citation>
    <scope>NUCLEOTIDE SEQUENCE</scope>
</reference>
<dbReference type="AlphaFoldDB" id="A0A645BNW6"/>
<dbReference type="EMBL" id="VSSQ01021314">
    <property type="protein sequence ID" value="MPM66818.1"/>
    <property type="molecule type" value="Genomic_DNA"/>
</dbReference>
<comment type="caution">
    <text evidence="1">The sequence shown here is derived from an EMBL/GenBank/DDBJ whole genome shotgun (WGS) entry which is preliminary data.</text>
</comment>